<evidence type="ECO:0000313" key="7">
    <source>
        <dbReference type="EMBL" id="GGB39100.1"/>
    </source>
</evidence>
<organism evidence="7 8">
    <name type="scientific">Roseibium aquae</name>
    <dbReference type="NCBI Taxonomy" id="1323746"/>
    <lineage>
        <taxon>Bacteria</taxon>
        <taxon>Pseudomonadati</taxon>
        <taxon>Pseudomonadota</taxon>
        <taxon>Alphaproteobacteria</taxon>
        <taxon>Hyphomicrobiales</taxon>
        <taxon>Stappiaceae</taxon>
        <taxon>Roseibium</taxon>
    </lineage>
</organism>
<dbReference type="Gene3D" id="3.30.499.10">
    <property type="entry name" value="Aconitase, domain 3"/>
    <property type="match status" value="2"/>
</dbReference>
<dbReference type="GO" id="GO:0006099">
    <property type="term" value="P:tricarboxylic acid cycle"/>
    <property type="evidence" value="ECO:0007669"/>
    <property type="project" value="InterPro"/>
</dbReference>
<evidence type="ECO:0000256" key="2">
    <source>
        <dbReference type="ARBA" id="ARBA00023004"/>
    </source>
</evidence>
<evidence type="ECO:0000256" key="1">
    <source>
        <dbReference type="ARBA" id="ARBA00022723"/>
    </source>
</evidence>
<dbReference type="Proteomes" id="UP000605148">
    <property type="component" value="Unassembled WGS sequence"/>
</dbReference>
<feature type="domain" description="Aconitase B HEAT-like" evidence="6">
    <location>
        <begin position="6"/>
        <end position="162"/>
    </location>
</feature>
<reference evidence="7" key="1">
    <citation type="journal article" date="2014" name="Int. J. Syst. Evol. Microbiol.">
        <title>Complete genome sequence of Corynebacterium casei LMG S-19264T (=DSM 44701T), isolated from a smear-ripened cheese.</title>
        <authorList>
            <consortium name="US DOE Joint Genome Institute (JGI-PGF)"/>
            <person name="Walter F."/>
            <person name="Albersmeier A."/>
            <person name="Kalinowski J."/>
            <person name="Ruckert C."/>
        </authorList>
    </citation>
    <scope>NUCLEOTIDE SEQUENCE</scope>
    <source>
        <strain evidence="7">CGMCC 1.12426</strain>
    </source>
</reference>
<dbReference type="PANTHER" id="PTHR43160">
    <property type="entry name" value="ACONITATE HYDRATASE B"/>
    <property type="match status" value="1"/>
</dbReference>
<dbReference type="InterPro" id="IPR015931">
    <property type="entry name" value="Acnase/IPM_dHydase_lsu_aba_1/3"/>
</dbReference>
<evidence type="ECO:0000259" key="4">
    <source>
        <dbReference type="Pfam" id="PF00330"/>
    </source>
</evidence>
<evidence type="ECO:0000256" key="3">
    <source>
        <dbReference type="ARBA" id="ARBA00023014"/>
    </source>
</evidence>
<dbReference type="SUPFAM" id="SSF74778">
    <property type="entry name" value="Aconitase B, N-terminal domain"/>
    <property type="match status" value="1"/>
</dbReference>
<sequence length="930" mass="101186">MSLYTDYLKEIESRKDQGLHPKPIEDGALVAELIAQIRDTGNAHRADSLKFFIYNTLPGTTSAAGEKAKFLKEIILGEAEVPEITPAFAFELLSHMKGGPSIEVLLDLALGDDKSIAKQAADVLKTQVFLYEADTDRLKAAYEAGNEIVRDILESYVQAEFFTKLPDIEEEIKVVSYVAAEGDISTDLLSPGNQAHSRSDRELHGKCMISEQAQREIEALKLQHPDKRVMLVAEKGTMGVGSSRMSGVNNVALWTGKPASPYVPFVNYAPVVAGTNGISPIFLTTVGVTGGIGIDLKNWVKKLGPDGKPILNNDDSPVLEQKYSVETGTVFKINTKTKKLLSEDGSEEHADLSSAFTPQKVEFMKAGSSYAIVFGKKLQTFAAETLGVEAPQVFAPSKEVSHEGQGLTAVEKIFNRNAVGSTPGKTLHAGSDVRVKVNIVGSQDTTGLMTAQELEAMAATVISPTVDGAYQSGCHTASVWDLKAQANIPKLMKFMNNFGLITARDPKGEYHAMTDVIHKVLNDLTVDDWDIIIGGDSHTRMSKGVAFGADSGTVALALATGEATMPIPESVKVTFKGTMADHMDFRDVVHATQAQMLKQHGDNVFQGRIIEVHIGTLLADQAFTFTDWTAEMKAKASICISNDETLIGSLELAKSRIQTMIDKGMDNGNKVLQGLIDKADKRIAQIKSGEKPALTPDPDAKYFAEVVVDLDEINEPMIADPDVNNEDVSRRYTHDTIRPVSYYRGEKKVDLGFVGSCMVHKGDMKIVAGMLKNLEKAQGKVEFKAPLVVAAPTYNIIDELKEEGDWDVLQKYSGFEFDDAAPKSTARTEYENILYLERPGCNLCMGNQEKAAKGDTVLATSTRLFKGRVVEDSDEKKGESLLASTPVVVLSAILGRTPSIDEYKEAVKGIDLTKFAPPRQKPLDAKSVHF</sequence>
<feature type="domain" description="Aconitase/3-isopropylmalate dehydratase large subunit alpha/beta/alpha" evidence="4">
    <location>
        <begin position="411"/>
        <end position="895"/>
    </location>
</feature>
<dbReference type="GO" id="GO:0046872">
    <property type="term" value="F:metal ion binding"/>
    <property type="evidence" value="ECO:0007669"/>
    <property type="project" value="UniProtKB-KW"/>
</dbReference>
<dbReference type="Pfam" id="PF00330">
    <property type="entry name" value="Aconitase"/>
    <property type="match status" value="1"/>
</dbReference>
<dbReference type="GO" id="GO:0019629">
    <property type="term" value="P:propionate catabolic process, 2-methylcitrate cycle"/>
    <property type="evidence" value="ECO:0007669"/>
    <property type="project" value="TreeGrafter"/>
</dbReference>
<comment type="caution">
    <text evidence="7">The sequence shown here is derived from an EMBL/GenBank/DDBJ whole genome shotgun (WGS) entry which is preliminary data.</text>
</comment>
<dbReference type="InterPro" id="IPR015929">
    <property type="entry name" value="Aconitase_B_swivel"/>
</dbReference>
<dbReference type="Gene3D" id="1.25.40.310">
    <property type="entry name" value="Aconitate B, HEAT-like domain"/>
    <property type="match status" value="1"/>
</dbReference>
<evidence type="ECO:0000259" key="6">
    <source>
        <dbReference type="Pfam" id="PF11791"/>
    </source>
</evidence>
<dbReference type="InterPro" id="IPR015932">
    <property type="entry name" value="Aconitase_dom2"/>
</dbReference>
<dbReference type="InterPro" id="IPR015928">
    <property type="entry name" value="Aconitase/3IPM_dehydase_swvl"/>
</dbReference>
<dbReference type="Pfam" id="PF11791">
    <property type="entry name" value="Aconitase_B_N"/>
    <property type="match status" value="1"/>
</dbReference>
<dbReference type="SUPFAM" id="SSF52016">
    <property type="entry name" value="LeuD/IlvD-like"/>
    <property type="match status" value="1"/>
</dbReference>
<proteinExistence type="predicted"/>
<keyword evidence="1" id="KW-0479">Metal-binding</keyword>
<evidence type="ECO:0000313" key="8">
    <source>
        <dbReference type="Proteomes" id="UP000605148"/>
    </source>
</evidence>
<dbReference type="OrthoDB" id="9758061at2"/>
<evidence type="ECO:0000259" key="5">
    <source>
        <dbReference type="Pfam" id="PF06434"/>
    </source>
</evidence>
<reference evidence="7" key="2">
    <citation type="submission" date="2020-09" db="EMBL/GenBank/DDBJ databases">
        <authorList>
            <person name="Sun Q."/>
            <person name="Zhou Y."/>
        </authorList>
    </citation>
    <scope>NUCLEOTIDE SEQUENCE</scope>
    <source>
        <strain evidence="7">CGMCC 1.12426</strain>
    </source>
</reference>
<dbReference type="InterPro" id="IPR001030">
    <property type="entry name" value="Acoase/IPM_deHydtase_lsu_aba"/>
</dbReference>
<dbReference type="Gene3D" id="3.20.19.10">
    <property type="entry name" value="Aconitase, domain 4"/>
    <property type="match status" value="1"/>
</dbReference>
<keyword evidence="3" id="KW-0411">Iron-sulfur</keyword>
<dbReference type="PANTHER" id="PTHR43160:SF4">
    <property type="entry name" value="ACONITATE HYDRATASE B"/>
    <property type="match status" value="1"/>
</dbReference>
<dbReference type="InterPro" id="IPR015933">
    <property type="entry name" value="Aconitase_B_HEAT-like_dom"/>
</dbReference>
<dbReference type="InterPro" id="IPR036288">
    <property type="entry name" value="Aconitase_B_HEAT-like_dom_sf"/>
</dbReference>
<keyword evidence="8" id="KW-1185">Reference proteome</keyword>
<dbReference type="Pfam" id="PF06434">
    <property type="entry name" value="Aconitase_2_N"/>
    <property type="match status" value="1"/>
</dbReference>
<dbReference type="AlphaFoldDB" id="A0A916TBG6"/>
<dbReference type="RefSeq" id="WP_150495033.1">
    <property type="nucleotide sequence ID" value="NZ_BMFA01000002.1"/>
</dbReference>
<accession>A0A916TBG6</accession>
<dbReference type="GO" id="GO:0003994">
    <property type="term" value="F:aconitate hydratase activity"/>
    <property type="evidence" value="ECO:0007669"/>
    <property type="project" value="InterPro"/>
</dbReference>
<dbReference type="NCBIfam" id="NF006690">
    <property type="entry name" value="PRK09238.1"/>
    <property type="match status" value="1"/>
</dbReference>
<dbReference type="GO" id="GO:0051539">
    <property type="term" value="F:4 iron, 4 sulfur cluster binding"/>
    <property type="evidence" value="ECO:0007669"/>
    <property type="project" value="TreeGrafter"/>
</dbReference>
<dbReference type="InterPro" id="IPR050926">
    <property type="entry name" value="Aconitase/IPM_isomerase"/>
</dbReference>
<dbReference type="EMBL" id="BMFA01000002">
    <property type="protein sequence ID" value="GGB39100.1"/>
    <property type="molecule type" value="Genomic_DNA"/>
</dbReference>
<dbReference type="Gene3D" id="3.40.1060.10">
    <property type="entry name" value="Aconitase, Domain 2"/>
    <property type="match status" value="1"/>
</dbReference>
<dbReference type="GO" id="GO:0047456">
    <property type="term" value="F:2-methylisocitrate dehydratase activity"/>
    <property type="evidence" value="ECO:0007669"/>
    <property type="project" value="TreeGrafter"/>
</dbReference>
<dbReference type="InterPro" id="IPR036008">
    <property type="entry name" value="Aconitase_4Fe-4S_dom"/>
</dbReference>
<gene>
    <name evidence="7" type="primary">acnB</name>
    <name evidence="7" type="ORF">GCM10011316_08890</name>
</gene>
<keyword evidence="2" id="KW-0408">Iron</keyword>
<name>A0A916TBG6_9HYPH</name>
<protein>
    <submittedName>
        <fullName evidence="7">Aconitate hydratase</fullName>
    </submittedName>
</protein>
<feature type="domain" description="Aconitase B swivel" evidence="5">
    <location>
        <begin position="178"/>
        <end position="407"/>
    </location>
</feature>
<dbReference type="SUPFAM" id="SSF53732">
    <property type="entry name" value="Aconitase iron-sulfur domain"/>
    <property type="match status" value="1"/>
</dbReference>
<dbReference type="GO" id="GO:0005829">
    <property type="term" value="C:cytosol"/>
    <property type="evidence" value="ECO:0007669"/>
    <property type="project" value="TreeGrafter"/>
</dbReference>